<dbReference type="Gene3D" id="2.60.120.260">
    <property type="entry name" value="Galactose-binding domain-like"/>
    <property type="match status" value="1"/>
</dbReference>
<dbReference type="InterPro" id="IPR008979">
    <property type="entry name" value="Galactose-bd-like_sf"/>
</dbReference>
<name>A0ABS7J6S5_9SPHN</name>
<accession>A0ABS7J6S5</accession>
<proteinExistence type="predicted"/>
<dbReference type="Proteomes" id="UP000755104">
    <property type="component" value="Unassembled WGS sequence"/>
</dbReference>
<dbReference type="InterPro" id="IPR002884">
    <property type="entry name" value="P_dom"/>
</dbReference>
<keyword evidence="2" id="KW-0378">Hydrolase</keyword>
<evidence type="ECO:0000256" key="2">
    <source>
        <dbReference type="ARBA" id="ARBA00022801"/>
    </source>
</evidence>
<dbReference type="Gene3D" id="2.60.40.1170">
    <property type="entry name" value="Mu homology domain, subdomain B"/>
    <property type="match status" value="1"/>
</dbReference>
<dbReference type="Pfam" id="PF01345">
    <property type="entry name" value="DUF11"/>
    <property type="match status" value="1"/>
</dbReference>
<evidence type="ECO:0000313" key="5">
    <source>
        <dbReference type="Proteomes" id="UP000755104"/>
    </source>
</evidence>
<sequence length="705" mass="72566">MSYRYLNGLLTMFAYPGHMTRGMFSGGGEHAIAYVLRLLLCIFAAAIALPANAQSTSTFSNSNTGTINSSTTCTAPLVRNFTVGSNFTLADVNIGILATHTWRGDLQFTLQSPTGTRVQLTNGDTQNTSGDNFNVLLDDAASQLVNTDSSTGDHATSAPPYQNTFRPRSALSAFNGEASAGTWRLEICDLFPSADDGQFRRADLYLTSAPANYADLSLAKLVVGGAPANGGTVTYRLTVSNASVSPSSASGITVRDTFPSQFTYSSASGAGTFNSGTRVWTVPTLAPGASATIDITGTIAASAGTSITNTAEIISSSIVDSDSTPNNGATTEDDYSSATFTVTAGRPAGIIPAVNCPNGSTLFDWDAPSVSWTAGSTSNSYALGTFGNIAFNLTNDGAYLNNATFGGQSPALQSAFTGGLTPAQRSLAVVADQASRSGVATITITLPRAFDGVQFTIFDVDHAANQFSDRVVVTGTNGGTSVTPTLSNGNVNYVTGNTAIGDGASDNDSSAGNLVVTFTSRVDTIVITYGNHSTAPSNPGQQGIALHDISFCRPHTTLNVTKVSSIISDPVNGTSNPKAIPGATIEYLITVNNTGSDQTDSDTVIVTDNAPANAKMCLANLGGAGSGPVLFGAGSPVSGLSYSYVALGNASDDLQFSTNGGTTWNYTPTADADGCDGAVSNFRVNPKGAFTAGRTFTLRVRFIVK</sequence>
<dbReference type="Pfam" id="PF01483">
    <property type="entry name" value="P_proprotein"/>
    <property type="match status" value="1"/>
</dbReference>
<protein>
    <submittedName>
        <fullName evidence="4">DUF11 domain-containing protein</fullName>
    </submittedName>
</protein>
<evidence type="ECO:0000259" key="3">
    <source>
        <dbReference type="PROSITE" id="PS51829"/>
    </source>
</evidence>
<keyword evidence="5" id="KW-1185">Reference proteome</keyword>
<keyword evidence="1" id="KW-0645">Protease</keyword>
<dbReference type="InterPro" id="IPR047589">
    <property type="entry name" value="DUF11_rpt"/>
</dbReference>
<dbReference type="RefSeq" id="WP_221558276.1">
    <property type="nucleotide sequence ID" value="NZ_JAIGNO010000006.1"/>
</dbReference>
<comment type="caution">
    <text evidence="4">The sequence shown here is derived from an EMBL/GenBank/DDBJ whole genome shotgun (WGS) entry which is preliminary data.</text>
</comment>
<dbReference type="InterPro" id="IPR001434">
    <property type="entry name" value="OmcB-like_DUF11"/>
</dbReference>
<dbReference type="EMBL" id="JAIGNO010000006">
    <property type="protein sequence ID" value="MBX7483010.1"/>
    <property type="molecule type" value="Genomic_DNA"/>
</dbReference>
<dbReference type="PROSITE" id="PS51829">
    <property type="entry name" value="P_HOMO_B"/>
    <property type="match status" value="1"/>
</dbReference>
<reference evidence="4 5" key="1">
    <citation type="submission" date="2021-08" db="EMBL/GenBank/DDBJ databases">
        <title>Comparative Genomics Analysis of the Genus Qipengyuania Reveals Extensive Genetic Diversity and Metabolic Versatility, Including the Description of Fifteen Novel Species.</title>
        <authorList>
            <person name="Liu Y."/>
        </authorList>
    </citation>
    <scope>NUCLEOTIDE SEQUENCE [LARGE SCALE GENOMIC DNA]</scope>
    <source>
        <strain evidence="4 5">6D47A</strain>
    </source>
</reference>
<gene>
    <name evidence="4" type="ORF">K3174_10750</name>
</gene>
<dbReference type="SUPFAM" id="SSF49785">
    <property type="entry name" value="Galactose-binding domain-like"/>
    <property type="match status" value="1"/>
</dbReference>
<dbReference type="NCBIfam" id="TIGR01451">
    <property type="entry name" value="B_ant_repeat"/>
    <property type="match status" value="2"/>
</dbReference>
<evidence type="ECO:0000256" key="1">
    <source>
        <dbReference type="ARBA" id="ARBA00022670"/>
    </source>
</evidence>
<organism evidence="4 5">
    <name type="scientific">Qipengyuania qiaonensis</name>
    <dbReference type="NCBI Taxonomy" id="2867240"/>
    <lineage>
        <taxon>Bacteria</taxon>
        <taxon>Pseudomonadati</taxon>
        <taxon>Pseudomonadota</taxon>
        <taxon>Alphaproteobacteria</taxon>
        <taxon>Sphingomonadales</taxon>
        <taxon>Erythrobacteraceae</taxon>
        <taxon>Qipengyuania</taxon>
    </lineage>
</organism>
<evidence type="ECO:0000313" key="4">
    <source>
        <dbReference type="EMBL" id="MBX7483010.1"/>
    </source>
</evidence>
<feature type="domain" description="P/Homo B" evidence="3">
    <location>
        <begin position="51"/>
        <end position="212"/>
    </location>
</feature>